<evidence type="ECO:0000313" key="2">
    <source>
        <dbReference type="EMBL" id="RIA94308.1"/>
    </source>
</evidence>
<keyword evidence="1" id="KW-1133">Transmembrane helix</keyword>
<keyword evidence="3" id="KW-1185">Reference proteome</keyword>
<feature type="transmembrane region" description="Helical" evidence="1">
    <location>
        <begin position="13"/>
        <end position="34"/>
    </location>
</feature>
<evidence type="ECO:0000313" key="3">
    <source>
        <dbReference type="Proteomes" id="UP000265703"/>
    </source>
</evidence>
<reference evidence="2 3" key="1">
    <citation type="submission" date="2018-06" db="EMBL/GenBank/DDBJ databases">
        <title>Comparative genomics reveals the genomic features of Rhizophagus irregularis, R. cerebriforme, R. diaphanum and Gigaspora rosea, and their symbiotic lifestyle signature.</title>
        <authorList>
            <person name="Morin E."/>
            <person name="San Clemente H."/>
            <person name="Chen E.C.H."/>
            <person name="De La Providencia I."/>
            <person name="Hainaut M."/>
            <person name="Kuo A."/>
            <person name="Kohler A."/>
            <person name="Murat C."/>
            <person name="Tang N."/>
            <person name="Roy S."/>
            <person name="Loubradou J."/>
            <person name="Henrissat B."/>
            <person name="Grigoriev I.V."/>
            <person name="Corradi N."/>
            <person name="Roux C."/>
            <person name="Martin F.M."/>
        </authorList>
    </citation>
    <scope>NUCLEOTIDE SEQUENCE [LARGE SCALE GENOMIC DNA]</scope>
    <source>
        <strain evidence="2 3">DAOM 227022</strain>
    </source>
</reference>
<organism evidence="2 3">
    <name type="scientific">Glomus cerebriforme</name>
    <dbReference type="NCBI Taxonomy" id="658196"/>
    <lineage>
        <taxon>Eukaryota</taxon>
        <taxon>Fungi</taxon>
        <taxon>Fungi incertae sedis</taxon>
        <taxon>Mucoromycota</taxon>
        <taxon>Glomeromycotina</taxon>
        <taxon>Glomeromycetes</taxon>
        <taxon>Glomerales</taxon>
        <taxon>Glomeraceae</taxon>
        <taxon>Glomus</taxon>
    </lineage>
</organism>
<name>A0A397T7T2_9GLOM</name>
<keyword evidence="1" id="KW-0812">Transmembrane</keyword>
<evidence type="ECO:0000256" key="1">
    <source>
        <dbReference type="SAM" id="Phobius"/>
    </source>
</evidence>
<accession>A0A397T7T2</accession>
<gene>
    <name evidence="2" type="ORF">C1645_760404</name>
</gene>
<dbReference type="Proteomes" id="UP000265703">
    <property type="component" value="Unassembled WGS sequence"/>
</dbReference>
<dbReference type="AlphaFoldDB" id="A0A397T7T2"/>
<dbReference type="EMBL" id="QKYT01000084">
    <property type="protein sequence ID" value="RIA94308.1"/>
    <property type="molecule type" value="Genomic_DNA"/>
</dbReference>
<proteinExistence type="predicted"/>
<keyword evidence="1" id="KW-0472">Membrane</keyword>
<protein>
    <submittedName>
        <fullName evidence="2">Uncharacterized protein</fullName>
    </submittedName>
</protein>
<sequence>MAASDDVSTLKKFFWGIMFLANACAFANSLYFVISLINEVAIYRSTIITYTIAELLPRLAIIAKIFEYSKSDSVKPKIKSIILTLIGELHF</sequence>
<comment type="caution">
    <text evidence="2">The sequence shown here is derived from an EMBL/GenBank/DDBJ whole genome shotgun (WGS) entry which is preliminary data.</text>
</comment>